<sequence length="216" mass="23591">MRFPFIWSLRKSRTSSQPAVQQPVGTSGRPTTRGTAKNSLDLILEESRQNTLKRCRVTRQTVLDEESLSSPVVDLECGTPSQPTDESSKTEKKAHCGGGISKKGKKLTVVGKTAEGPSAPVVRSKRKHIIAKISKGKRPVTVPVEDDVKARDAEIVVLKASQSSTVSGALLDLQEENARLKSVNASLKNQLEELTHQMICDQRAANERIDKLLAKL</sequence>
<feature type="coiled-coil region" evidence="1">
    <location>
        <begin position="170"/>
        <end position="197"/>
    </location>
</feature>
<comment type="caution">
    <text evidence="3">The sequence shown here is derived from an EMBL/GenBank/DDBJ whole genome shotgun (WGS) entry which is preliminary data.</text>
</comment>
<dbReference type="EMBL" id="JACEIK010011588">
    <property type="protein sequence ID" value="MCE3215782.1"/>
    <property type="molecule type" value="Genomic_DNA"/>
</dbReference>
<evidence type="ECO:0000256" key="1">
    <source>
        <dbReference type="SAM" id="Coils"/>
    </source>
</evidence>
<accession>A0ABS8WWT2</accession>
<organism evidence="3 4">
    <name type="scientific">Datura stramonium</name>
    <name type="common">Jimsonweed</name>
    <name type="synonym">Common thornapple</name>
    <dbReference type="NCBI Taxonomy" id="4076"/>
    <lineage>
        <taxon>Eukaryota</taxon>
        <taxon>Viridiplantae</taxon>
        <taxon>Streptophyta</taxon>
        <taxon>Embryophyta</taxon>
        <taxon>Tracheophyta</taxon>
        <taxon>Spermatophyta</taxon>
        <taxon>Magnoliopsida</taxon>
        <taxon>eudicotyledons</taxon>
        <taxon>Gunneridae</taxon>
        <taxon>Pentapetalae</taxon>
        <taxon>asterids</taxon>
        <taxon>lamiids</taxon>
        <taxon>Solanales</taxon>
        <taxon>Solanaceae</taxon>
        <taxon>Solanoideae</taxon>
        <taxon>Datureae</taxon>
        <taxon>Datura</taxon>
    </lineage>
</organism>
<evidence type="ECO:0000313" key="3">
    <source>
        <dbReference type="EMBL" id="MCE3215782.1"/>
    </source>
</evidence>
<keyword evidence="1" id="KW-0175">Coiled coil</keyword>
<dbReference type="Proteomes" id="UP000823775">
    <property type="component" value="Unassembled WGS sequence"/>
</dbReference>
<gene>
    <name evidence="3" type="ORF">HAX54_003453</name>
</gene>
<proteinExistence type="predicted"/>
<protein>
    <submittedName>
        <fullName evidence="3">Uncharacterized protein</fullName>
    </submittedName>
</protein>
<evidence type="ECO:0000313" key="4">
    <source>
        <dbReference type="Proteomes" id="UP000823775"/>
    </source>
</evidence>
<keyword evidence="4" id="KW-1185">Reference proteome</keyword>
<evidence type="ECO:0000256" key="2">
    <source>
        <dbReference type="SAM" id="MobiDB-lite"/>
    </source>
</evidence>
<feature type="compositionally biased region" description="Polar residues" evidence="2">
    <location>
        <begin position="14"/>
        <end position="37"/>
    </location>
</feature>
<name>A0ABS8WWT2_DATST</name>
<feature type="region of interest" description="Disordered" evidence="2">
    <location>
        <begin position="73"/>
        <end position="103"/>
    </location>
</feature>
<feature type="region of interest" description="Disordered" evidence="2">
    <location>
        <begin position="11"/>
        <end position="37"/>
    </location>
</feature>
<reference evidence="3 4" key="1">
    <citation type="journal article" date="2021" name="BMC Genomics">
        <title>Datura genome reveals duplications of psychoactive alkaloid biosynthetic genes and high mutation rate following tissue culture.</title>
        <authorList>
            <person name="Rajewski A."/>
            <person name="Carter-House D."/>
            <person name="Stajich J."/>
            <person name="Litt A."/>
        </authorList>
    </citation>
    <scope>NUCLEOTIDE SEQUENCE [LARGE SCALE GENOMIC DNA]</scope>
    <source>
        <strain evidence="3">AR-01</strain>
    </source>
</reference>